<evidence type="ECO:0000313" key="2">
    <source>
        <dbReference type="Proteomes" id="UP001164539"/>
    </source>
</evidence>
<accession>A0ACC1YJ08</accession>
<reference evidence="1 2" key="1">
    <citation type="journal article" date="2023" name="Science">
        <title>Complex scaffold remodeling in plant triterpene biosynthesis.</title>
        <authorList>
            <person name="De La Pena R."/>
            <person name="Hodgson H."/>
            <person name="Liu J.C."/>
            <person name="Stephenson M.J."/>
            <person name="Martin A.C."/>
            <person name="Owen C."/>
            <person name="Harkess A."/>
            <person name="Leebens-Mack J."/>
            <person name="Jimenez L.E."/>
            <person name="Osbourn A."/>
            <person name="Sattely E.S."/>
        </authorList>
    </citation>
    <scope>NUCLEOTIDE SEQUENCE [LARGE SCALE GENOMIC DNA]</scope>
    <source>
        <strain evidence="2">cv. JPN11</strain>
        <tissue evidence="1">Leaf</tissue>
    </source>
</reference>
<dbReference type="Proteomes" id="UP001164539">
    <property type="component" value="Chromosome 3"/>
</dbReference>
<dbReference type="EMBL" id="CM051396">
    <property type="protein sequence ID" value="KAJ4723197.1"/>
    <property type="molecule type" value="Genomic_DNA"/>
</dbReference>
<evidence type="ECO:0000313" key="1">
    <source>
        <dbReference type="EMBL" id="KAJ4723197.1"/>
    </source>
</evidence>
<name>A0ACC1YJ08_MELAZ</name>
<protein>
    <submittedName>
        <fullName evidence="1">Sucrose phosphate synthase</fullName>
    </submittedName>
</protein>
<gene>
    <name evidence="1" type="ORF">OWV82_006596</name>
</gene>
<sequence>MAGNEWINGYLEAILDSGAGASAIEEQKPTQVNLRERGHFNPTKYFVEEVVTGVDETDLHRTWIKVVATRNTRERSSRLENMCWRIWHLTRKKKQLEWEELQRLAHWRWEREQGRRDVTEDMSEDLSEGEKGDGLGEMQQPETPRKRFQRNSSNLEVWSDDKKEKKLYIVLISLHGLVRGENMELGRDSDTGGQIKYVVELSRALARMPGVYRVDLFTRQVSSPDVDWSYGEPAEMLTSGTEDDDGNDVGESSGAYIIRIPFGPCDKYLRKELLWPYIQEFVDGALAHVLNMSKVLGEQIGRGQPVWPYVIHGHYADAGDSAALLSGALNVPMVLTGHSLGRNKLEQLLKQGQKSKEDINSTYKIMRRIEAEELSLDAAELVITSTRQEIDEQWGLYDGFDVKLEKVLRARARRGVNCHGRFMPRMVVIPPGMDFSNVVVQEDAPEVESELASLIGGTDGSSPKAIPTIWSEVMRFLTNPHKPMILALSRPDPKKNITTLLKAFGECRPLRELANLTLIMGNRDDIDEMSTGNASVLTTVLKMIDKYDLYGQVAYPKHHKQFDVPDIYRLAAKTKGVFINPALVEPFGLTLIEAAAHGLPMVATKNGGPVDIHRALNNGLLVDPHDQQAIAGALLKLVSEKNLWIECRKNGWKNIHLFSWPEHCRTYLTRVAACRMRHPQWQTDTPGEEMAAEESSLNDSLMDVQDMSLRLSVDGEKSSLNGSLDYTAAASGDPVQDQVRRVLSKIKKPESDSHDKEAGKKLPENAVSKYPMLRRRRRLIVIALDCYDDKGAPEKKMIQIMQDIFKAVRSDTQTGRVSGFAISTAMPVTETIEFLNLAKIQANEFDALICSSGGEVYYPGTYTEEDGKLFPDPDYAAHIDYRWGNDGLKKTIWKLMNTIEGGEKSVNSSWPIQEDQKSSNDHCISYLIKDPSKVKRVDDLRQKLRMRGLRCHPMYCRNSTRMQIVPLLASRAQALRYLFVRWRLNVANMYVILGESGDTDYEELLSGAHKTLIMKGTVQKGSEELLRTTDLRHDIVPSESPLILPVKAEAKVDDIAGALKQVSKASTGM</sequence>
<proteinExistence type="predicted"/>
<organism evidence="1 2">
    <name type="scientific">Melia azedarach</name>
    <name type="common">Chinaberry tree</name>
    <dbReference type="NCBI Taxonomy" id="155640"/>
    <lineage>
        <taxon>Eukaryota</taxon>
        <taxon>Viridiplantae</taxon>
        <taxon>Streptophyta</taxon>
        <taxon>Embryophyta</taxon>
        <taxon>Tracheophyta</taxon>
        <taxon>Spermatophyta</taxon>
        <taxon>Magnoliopsida</taxon>
        <taxon>eudicotyledons</taxon>
        <taxon>Gunneridae</taxon>
        <taxon>Pentapetalae</taxon>
        <taxon>rosids</taxon>
        <taxon>malvids</taxon>
        <taxon>Sapindales</taxon>
        <taxon>Meliaceae</taxon>
        <taxon>Melia</taxon>
    </lineage>
</organism>
<comment type="caution">
    <text evidence="1">The sequence shown here is derived from an EMBL/GenBank/DDBJ whole genome shotgun (WGS) entry which is preliminary data.</text>
</comment>
<keyword evidence="2" id="KW-1185">Reference proteome</keyword>